<dbReference type="EMBL" id="JBHLWO010000002">
    <property type="protein sequence ID" value="MFC0320403.1"/>
    <property type="molecule type" value="Genomic_DNA"/>
</dbReference>
<name>A0ABV6HNC6_9SPHI</name>
<keyword evidence="2" id="KW-0560">Oxidoreductase</keyword>
<feature type="domain" description="NmrA-like" evidence="1">
    <location>
        <begin position="4"/>
        <end position="250"/>
    </location>
</feature>
<reference evidence="2 3" key="1">
    <citation type="submission" date="2024-09" db="EMBL/GenBank/DDBJ databases">
        <authorList>
            <person name="Sun Q."/>
            <person name="Mori K."/>
        </authorList>
    </citation>
    <scope>NUCLEOTIDE SEQUENCE [LARGE SCALE GENOMIC DNA]</scope>
    <source>
        <strain evidence="2 3">CCM 7765</strain>
    </source>
</reference>
<organism evidence="2 3">
    <name type="scientific">Olivibacter oleidegradans</name>
    <dbReference type="NCBI Taxonomy" id="760123"/>
    <lineage>
        <taxon>Bacteria</taxon>
        <taxon>Pseudomonadati</taxon>
        <taxon>Bacteroidota</taxon>
        <taxon>Sphingobacteriia</taxon>
        <taxon>Sphingobacteriales</taxon>
        <taxon>Sphingobacteriaceae</taxon>
        <taxon>Olivibacter</taxon>
    </lineage>
</organism>
<sequence length="289" mass="31774">MTSKASILIVGATGAVGTQLTAYLAEKNVSFKALTREGAKQTSLIQYKGAEIVHGDLANMNSLKKALEGIKKVFLLTDSSEQAEFLQLNLVKAAKEEGVEHLVKLSQFAADPVSPVRFLRYHAVVEQKIAASGIPYTFLRPNLYMQGLLGFRKLISEQGLFFAPIGNARISLIDIRDIARVAGEVLTGKGHENRIYDLTGPEAITHEEIAACFSEELGRPIRFINVGPDEMYQELIRFGFPQWQAAGLIEDYAHYARGEAAGVSAAVKTITGRSPRNFRTFAQDYASFF</sequence>
<dbReference type="RefSeq" id="WP_130858453.1">
    <property type="nucleotide sequence ID" value="NZ_JBHLWO010000002.1"/>
</dbReference>
<dbReference type="GO" id="GO:0003955">
    <property type="term" value="F:NAD(P)H dehydrogenase (quinone) activity"/>
    <property type="evidence" value="ECO:0007669"/>
    <property type="project" value="UniProtKB-EC"/>
</dbReference>
<dbReference type="EC" id="1.6.5.2" evidence="2"/>
<dbReference type="Gene3D" id="3.90.25.10">
    <property type="entry name" value="UDP-galactose 4-epimerase, domain 1"/>
    <property type="match status" value="1"/>
</dbReference>
<dbReference type="Pfam" id="PF05368">
    <property type="entry name" value="NmrA"/>
    <property type="match status" value="1"/>
</dbReference>
<evidence type="ECO:0000313" key="3">
    <source>
        <dbReference type="Proteomes" id="UP001589774"/>
    </source>
</evidence>
<gene>
    <name evidence="2" type="ORF">ACFFI0_18900</name>
</gene>
<dbReference type="Proteomes" id="UP001589774">
    <property type="component" value="Unassembled WGS sequence"/>
</dbReference>
<keyword evidence="3" id="KW-1185">Reference proteome</keyword>
<comment type="caution">
    <text evidence="2">The sequence shown here is derived from an EMBL/GenBank/DDBJ whole genome shotgun (WGS) entry which is preliminary data.</text>
</comment>
<dbReference type="InterPro" id="IPR051604">
    <property type="entry name" value="Ergot_Alk_Oxidoreductase"/>
</dbReference>
<dbReference type="InterPro" id="IPR008030">
    <property type="entry name" value="NmrA-like"/>
</dbReference>
<evidence type="ECO:0000259" key="1">
    <source>
        <dbReference type="Pfam" id="PF05368"/>
    </source>
</evidence>
<dbReference type="Gene3D" id="3.40.50.720">
    <property type="entry name" value="NAD(P)-binding Rossmann-like Domain"/>
    <property type="match status" value="1"/>
</dbReference>
<accession>A0ABV6HNC6</accession>
<protein>
    <submittedName>
        <fullName evidence="2">SDR family oxidoreductase</fullName>
        <ecNumber evidence="2">1.6.5.2</ecNumber>
    </submittedName>
</protein>
<dbReference type="InterPro" id="IPR036291">
    <property type="entry name" value="NAD(P)-bd_dom_sf"/>
</dbReference>
<evidence type="ECO:0000313" key="2">
    <source>
        <dbReference type="EMBL" id="MFC0320403.1"/>
    </source>
</evidence>
<dbReference type="SUPFAM" id="SSF51735">
    <property type="entry name" value="NAD(P)-binding Rossmann-fold domains"/>
    <property type="match status" value="1"/>
</dbReference>
<dbReference type="CDD" id="cd05269">
    <property type="entry name" value="TMR_SDR_a"/>
    <property type="match status" value="1"/>
</dbReference>
<dbReference type="PANTHER" id="PTHR43162:SF1">
    <property type="entry name" value="PRESTALK A DIFFERENTIATION PROTEIN A"/>
    <property type="match status" value="1"/>
</dbReference>
<proteinExistence type="predicted"/>
<dbReference type="PANTHER" id="PTHR43162">
    <property type="match status" value="1"/>
</dbReference>